<protein>
    <recommendedName>
        <fullName evidence="3">Polyvalent protein metallopeptidase domain-containing protein</fullName>
    </recommendedName>
</protein>
<dbReference type="RefSeq" id="WP_107289172.1">
    <property type="nucleotide sequence ID" value="NZ_PYNF01000003.1"/>
</dbReference>
<sequence length="491" mass="55704">MAKKPISTRARKLIDNTGKHEDLYSLIEETNALITASNDAKVVFRELSKKKPEEKPAIAAAKKDLVAAIKKEDAARKKLTDSEKSLEVRGFVDSKIETLSKELLNDIDRGVAWESSFIKNFSPIMNPLTKTVYSPLNTVTLLSFMKKHGSDTPRFISKSKAKEMFGSESLYVNEDPIPSVRVVSLKKDLLTYSYEKNDDDSYRLDSKGARIKKLDANGDPLIYSKKLYGFSRALVNVEHINSPDVPKEWLDSKLGRSIENDDPFMHSFRNFIAADVSPIPVKVDNGIKCSNYSSNRDAIFTKSSDHFKSSLSELCKISHEIFHATGDRNFETGELLPGKMSRESFVRYNESDKFRAKEEIIVQIAMMNLIGKMNFKNIHEEIYDSIINNERAYNASWGKALIKDVNKEQQLDVMKEHVHEILTESGSAYRVFLDRAVSKIEKRPELLQEVTEKLGKENPITLKIEAKKLADEYKASKLAESKVTNKTNKMV</sequence>
<dbReference type="EMBL" id="PYNF01000003">
    <property type="protein sequence ID" value="PSV00542.1"/>
    <property type="molecule type" value="Genomic_DNA"/>
</dbReference>
<evidence type="ECO:0000313" key="1">
    <source>
        <dbReference type="EMBL" id="PSV00542.1"/>
    </source>
</evidence>
<dbReference type="Proteomes" id="UP000241426">
    <property type="component" value="Unassembled WGS sequence"/>
</dbReference>
<organism evidence="1 2">
    <name type="scientific">Photobacterium kishitanii</name>
    <dbReference type="NCBI Taxonomy" id="318456"/>
    <lineage>
        <taxon>Bacteria</taxon>
        <taxon>Pseudomonadati</taxon>
        <taxon>Pseudomonadota</taxon>
        <taxon>Gammaproteobacteria</taxon>
        <taxon>Vibrionales</taxon>
        <taxon>Vibrionaceae</taxon>
        <taxon>Photobacterium</taxon>
    </lineage>
</organism>
<comment type="caution">
    <text evidence="1">The sequence shown here is derived from an EMBL/GenBank/DDBJ whole genome shotgun (WGS) entry which is preliminary data.</text>
</comment>
<dbReference type="AlphaFoldDB" id="A0A2T3KLG0"/>
<proteinExistence type="predicted"/>
<gene>
    <name evidence="1" type="ORF">C9J27_05250</name>
</gene>
<reference evidence="1 2" key="1">
    <citation type="submission" date="2018-01" db="EMBL/GenBank/DDBJ databases">
        <title>Whole genome sequencing of Histamine producing bacteria.</title>
        <authorList>
            <person name="Butler K."/>
        </authorList>
    </citation>
    <scope>NUCLEOTIDE SEQUENCE [LARGE SCALE GENOMIC DNA]</scope>
    <source>
        <strain evidence="1 2">FS-7.2</strain>
    </source>
</reference>
<evidence type="ECO:0000313" key="2">
    <source>
        <dbReference type="Proteomes" id="UP000241426"/>
    </source>
</evidence>
<evidence type="ECO:0008006" key="3">
    <source>
        <dbReference type="Google" id="ProtNLM"/>
    </source>
</evidence>
<accession>A0A2T3KLG0</accession>
<name>A0A2T3KLG0_9GAMM</name>